<reference evidence="3 4" key="1">
    <citation type="submission" date="2006-10" db="EMBL/GenBank/DDBJ databases">
        <title>Complete sequence of chromosome of Pelobacter propionicus DSM 2379.</title>
        <authorList>
            <consortium name="US DOE Joint Genome Institute"/>
            <person name="Copeland A."/>
            <person name="Lucas S."/>
            <person name="Lapidus A."/>
            <person name="Barry K."/>
            <person name="Detter J.C."/>
            <person name="Glavina del Rio T."/>
            <person name="Hammon N."/>
            <person name="Israni S."/>
            <person name="Dalin E."/>
            <person name="Tice H."/>
            <person name="Pitluck S."/>
            <person name="Saunders E."/>
            <person name="Brettin T."/>
            <person name="Bruce D."/>
            <person name="Han C."/>
            <person name="Tapia R."/>
            <person name="Schmutz J."/>
            <person name="Larimer F."/>
            <person name="Land M."/>
            <person name="Hauser L."/>
            <person name="Kyrpides N."/>
            <person name="Kim E."/>
            <person name="Lovley D."/>
            <person name="Richardson P."/>
        </authorList>
    </citation>
    <scope>NUCLEOTIDE SEQUENCE [LARGE SCALE GENOMIC DNA]</scope>
    <source>
        <strain evidence="4">DSM 2379 / NBRC 103807 / OttBd1</strain>
    </source>
</reference>
<dbReference type="RefSeq" id="WP_011737051.1">
    <property type="nucleotide sequence ID" value="NC_008609.1"/>
</dbReference>
<dbReference type="KEGG" id="ppd:Ppro_3240"/>
<keyword evidence="1" id="KW-0732">Signal</keyword>
<feature type="chain" id="PRO_5002632013" evidence="1">
    <location>
        <begin position="26"/>
        <end position="492"/>
    </location>
</feature>
<dbReference type="Gene3D" id="3.10.620.30">
    <property type="match status" value="1"/>
</dbReference>
<dbReference type="HOGENOM" id="CLU_040402_0_0_7"/>
<dbReference type="Pfam" id="PF01841">
    <property type="entry name" value="Transglut_core"/>
    <property type="match status" value="1"/>
</dbReference>
<feature type="signal peptide" evidence="1">
    <location>
        <begin position="1"/>
        <end position="25"/>
    </location>
</feature>
<sequence length="492" mass="54035">MPVKKVSLLKYAACLLCAFVLTVVASVPSRAAQVTKLNQPPLSERWFGIFVDNERVGFYHQKITETADGYRMEGDGSVSLKVMGFSKEASAREIYQVSKMLNLRSFEIEQNINGTFTRLSGKAGGSLLRVRSESNGKSRERMFRFKGEIYPGPALNIYPLMQGVTAGKSYQVLTFDPEEVKVKEVKITVLGEEQTPDGQTGLKLRNDLYPFVSNDIWVDAQGNTILESVRDGLVMTRAEDSRTLGAFVGMLAINRKDLIHDFSLVRAEPPLKNQARLTGLSVEINGWNDSLALLQEGGQVVEKSGEGRIIVRTGSALPVQQQGGAVDSDAIREKYLKPADMIESAAPEMKVQARNLAEGKAGQTEIARALASWTADWLKDSRDDGGSALASMKSRSGNCQTHARLYTALARAAGIPTRFVSGLVSLEGKGFLYHSWAESWLDGRWVSVDPTYNQLPADPTHLKFFEGHTPADMTPLIAIIGRIGIKVLEAKY</sequence>
<dbReference type="SMART" id="SM00460">
    <property type="entry name" value="TGc"/>
    <property type="match status" value="1"/>
</dbReference>
<dbReference type="OrthoDB" id="9790856at2"/>
<dbReference type="InterPro" id="IPR038765">
    <property type="entry name" value="Papain-like_cys_pep_sf"/>
</dbReference>
<dbReference type="SUPFAM" id="SSF54001">
    <property type="entry name" value="Cysteine proteinases"/>
    <property type="match status" value="1"/>
</dbReference>
<evidence type="ECO:0000313" key="3">
    <source>
        <dbReference type="EMBL" id="ABL00834.1"/>
    </source>
</evidence>
<dbReference type="AlphaFoldDB" id="A1AU13"/>
<dbReference type="eggNOG" id="COG1305">
    <property type="taxonomic scope" value="Bacteria"/>
</dbReference>
<dbReference type="PANTHER" id="PTHR33490">
    <property type="entry name" value="BLR5614 PROTEIN-RELATED"/>
    <property type="match status" value="1"/>
</dbReference>
<organism evidence="3 4">
    <name type="scientific">Pelobacter propionicus (strain DSM 2379 / NBRC 103807 / OttBd1)</name>
    <dbReference type="NCBI Taxonomy" id="338966"/>
    <lineage>
        <taxon>Bacteria</taxon>
        <taxon>Pseudomonadati</taxon>
        <taxon>Thermodesulfobacteriota</taxon>
        <taxon>Desulfuromonadia</taxon>
        <taxon>Desulfuromonadales</taxon>
        <taxon>Desulfuromonadaceae</taxon>
        <taxon>Pelobacter</taxon>
    </lineage>
</organism>
<evidence type="ECO:0000313" key="4">
    <source>
        <dbReference type="Proteomes" id="UP000006732"/>
    </source>
</evidence>
<proteinExistence type="predicted"/>
<feature type="domain" description="Transglutaminase-like" evidence="2">
    <location>
        <begin position="391"/>
        <end position="452"/>
    </location>
</feature>
<dbReference type="Proteomes" id="UP000006732">
    <property type="component" value="Chromosome"/>
</dbReference>
<accession>A1AU13</accession>
<dbReference type="EMBL" id="CP000482">
    <property type="protein sequence ID" value="ABL00834.1"/>
    <property type="molecule type" value="Genomic_DNA"/>
</dbReference>
<evidence type="ECO:0000256" key="1">
    <source>
        <dbReference type="SAM" id="SignalP"/>
    </source>
</evidence>
<gene>
    <name evidence="3" type="ordered locus">Ppro_3240</name>
</gene>
<keyword evidence="4" id="KW-1185">Reference proteome</keyword>
<dbReference type="STRING" id="338966.Ppro_3240"/>
<dbReference type="InterPro" id="IPR002931">
    <property type="entry name" value="Transglutaminase-like"/>
</dbReference>
<protein>
    <submittedName>
        <fullName evidence="3">Transglutaminase domain protein</fullName>
    </submittedName>
</protein>
<name>A1AU13_PELPD</name>
<dbReference type="PANTHER" id="PTHR33490:SF3">
    <property type="entry name" value="CONSERVED INTEGRAL MEMBRANE PROTEIN"/>
    <property type="match status" value="1"/>
</dbReference>
<evidence type="ECO:0000259" key="2">
    <source>
        <dbReference type="SMART" id="SM00460"/>
    </source>
</evidence>